<feature type="domain" description="HTH cro/C1-type" evidence="1">
    <location>
        <begin position="9"/>
        <end position="58"/>
    </location>
</feature>
<comment type="caution">
    <text evidence="2">The sequence shown here is derived from an EMBL/GenBank/DDBJ whole genome shotgun (WGS) entry which is preliminary data.</text>
</comment>
<dbReference type="Gene3D" id="1.10.260.40">
    <property type="entry name" value="lambda repressor-like DNA-binding domains"/>
    <property type="match status" value="1"/>
</dbReference>
<dbReference type="RefSeq" id="WP_079408749.1">
    <property type="nucleotide sequence ID" value="NZ_MBTG01000001.1"/>
</dbReference>
<dbReference type="InterPro" id="IPR001387">
    <property type="entry name" value="Cro/C1-type_HTH"/>
</dbReference>
<reference evidence="3" key="1">
    <citation type="submission" date="2016-07" db="EMBL/GenBank/DDBJ databases">
        <authorList>
            <person name="Florea S."/>
            <person name="Webb J.S."/>
            <person name="Jaromczyk J."/>
            <person name="Schardl C.L."/>
        </authorList>
    </citation>
    <scope>NUCLEOTIDE SEQUENCE [LARGE SCALE GENOMIC DNA]</scope>
    <source>
        <strain evidence="3">CY1</strain>
    </source>
</reference>
<name>A0A1V4HTC5_9BACL</name>
<proteinExistence type="predicted"/>
<sequence length="86" mass="9774">MDSRIEFVLEKTLVEIGITKNQLSVEGKIRSNTVTEIANGSAKQIKIETLHKIIDTLNFFGQTNGLRVFTESDVIKYLPIEHKRQS</sequence>
<dbReference type="InterPro" id="IPR010982">
    <property type="entry name" value="Lambda_DNA-bd_dom_sf"/>
</dbReference>
<evidence type="ECO:0000313" key="3">
    <source>
        <dbReference type="Proteomes" id="UP000190626"/>
    </source>
</evidence>
<keyword evidence="3" id="KW-1185">Reference proteome</keyword>
<evidence type="ECO:0000259" key="1">
    <source>
        <dbReference type="Pfam" id="PF13443"/>
    </source>
</evidence>
<dbReference type="EMBL" id="MBTG01000001">
    <property type="protein sequence ID" value="OPH61753.1"/>
    <property type="molecule type" value="Genomic_DNA"/>
</dbReference>
<gene>
    <name evidence="2" type="ORF">BC351_00485</name>
</gene>
<dbReference type="GO" id="GO:0003677">
    <property type="term" value="F:DNA binding"/>
    <property type="evidence" value="ECO:0007669"/>
    <property type="project" value="InterPro"/>
</dbReference>
<dbReference type="Proteomes" id="UP000190626">
    <property type="component" value="Unassembled WGS sequence"/>
</dbReference>
<accession>A0A1V4HTC5</accession>
<dbReference type="Pfam" id="PF13443">
    <property type="entry name" value="HTH_26"/>
    <property type="match status" value="1"/>
</dbReference>
<dbReference type="STRING" id="1469647.BC351_00485"/>
<evidence type="ECO:0000313" key="2">
    <source>
        <dbReference type="EMBL" id="OPH61753.1"/>
    </source>
</evidence>
<dbReference type="AlphaFoldDB" id="A0A1V4HTC5"/>
<protein>
    <recommendedName>
        <fullName evidence="1">HTH cro/C1-type domain-containing protein</fullName>
    </recommendedName>
</protein>
<organism evidence="2 3">
    <name type="scientific">Paenibacillus ferrarius</name>
    <dbReference type="NCBI Taxonomy" id="1469647"/>
    <lineage>
        <taxon>Bacteria</taxon>
        <taxon>Bacillati</taxon>
        <taxon>Bacillota</taxon>
        <taxon>Bacilli</taxon>
        <taxon>Bacillales</taxon>
        <taxon>Paenibacillaceae</taxon>
        <taxon>Paenibacillus</taxon>
    </lineage>
</organism>